<dbReference type="EMBL" id="RCUW01000006">
    <property type="protein sequence ID" value="RLP68978.1"/>
    <property type="molecule type" value="Genomic_DNA"/>
</dbReference>
<keyword evidence="2" id="KW-0521">NADP</keyword>
<dbReference type="GO" id="GO:0005829">
    <property type="term" value="C:cytosol"/>
    <property type="evidence" value="ECO:0007669"/>
    <property type="project" value="TreeGrafter"/>
</dbReference>
<dbReference type="GO" id="GO:0016491">
    <property type="term" value="F:oxidoreductase activity"/>
    <property type="evidence" value="ECO:0007669"/>
    <property type="project" value="UniProtKB-KW"/>
</dbReference>
<dbReference type="Pfam" id="PF00248">
    <property type="entry name" value="Aldo_ket_red"/>
    <property type="match status" value="1"/>
</dbReference>
<evidence type="ECO:0000313" key="7">
    <source>
        <dbReference type="Proteomes" id="UP000275395"/>
    </source>
</evidence>
<dbReference type="Gene3D" id="3.20.20.100">
    <property type="entry name" value="NADP-dependent oxidoreductase domain"/>
    <property type="match status" value="1"/>
</dbReference>
<feature type="region of interest" description="Disordered" evidence="4">
    <location>
        <begin position="1"/>
        <end position="25"/>
    </location>
</feature>
<dbReference type="InterPro" id="IPR023210">
    <property type="entry name" value="NADP_OxRdtase_dom"/>
</dbReference>
<evidence type="ECO:0000256" key="2">
    <source>
        <dbReference type="ARBA" id="ARBA00022857"/>
    </source>
</evidence>
<dbReference type="InterPro" id="IPR036812">
    <property type="entry name" value="NAD(P)_OxRdtase_dom_sf"/>
</dbReference>
<dbReference type="PRINTS" id="PR01577">
    <property type="entry name" value="KCNABCHANNEL"/>
</dbReference>
<dbReference type="FunFam" id="3.20.20.100:FF:000004">
    <property type="entry name" value="Oxidoreductase, aldo/keto reductase"/>
    <property type="match status" value="1"/>
</dbReference>
<evidence type="ECO:0000256" key="3">
    <source>
        <dbReference type="ARBA" id="ARBA00023002"/>
    </source>
</evidence>
<comment type="caution">
    <text evidence="6">The sequence shown here is derived from an EMBL/GenBank/DDBJ whole genome shotgun (WGS) entry which is preliminary data.</text>
</comment>
<accession>A0A3L6ZMB6</accession>
<dbReference type="SUPFAM" id="SSF51430">
    <property type="entry name" value="NAD(P)-linked oxidoreductase"/>
    <property type="match status" value="1"/>
</dbReference>
<evidence type="ECO:0000256" key="4">
    <source>
        <dbReference type="SAM" id="MobiDB-lite"/>
    </source>
</evidence>
<comment type="similarity">
    <text evidence="1">Belongs to the shaker potassium channel beta subunit family.</text>
</comment>
<dbReference type="InterPro" id="IPR005399">
    <property type="entry name" value="K_chnl_volt-dep_bsu_KCNAB-rel"/>
</dbReference>
<feature type="domain" description="NADP-dependent oxidoreductase" evidence="5">
    <location>
        <begin position="32"/>
        <end position="329"/>
    </location>
</feature>
<dbReference type="AlphaFoldDB" id="A0A3L6ZMB6"/>
<evidence type="ECO:0000256" key="1">
    <source>
        <dbReference type="ARBA" id="ARBA00006515"/>
    </source>
</evidence>
<proteinExistence type="inferred from homology"/>
<sequence>MTRTVRRHPAVSDETTTIPHDRLGRSGVPVSRLTLGAMNVGGPTSREDSIEIIHAALDAGITVIDTADVYNQGASEEIVGEAIVGRRDELILATKFHGQIGDNPLHGGNSRRWIQRAVEDSLRRLGTDRIDLYQAHRPDPHTPLLETIEALNDLIHQGKILYYGTSVFGVDEVVEAQLVARQHGLIPPLTEQVPYSALIRLAERTILPVARRYGLGVLTFGPLAAGWLNGSYREGAAQPESARAARVWAGRFDVNDPSNAAKLAAAERIARLAEQQGLSVPALALGFALSHPAVSSVIIGPRTREHLDSYLAAAATVLDDTVLDELDRIVPPGTTFLERDNGRIPVELTPAGLRRPRPIGR</sequence>
<name>A0A3L6ZMB6_9MICO</name>
<dbReference type="PANTHER" id="PTHR43364:SF4">
    <property type="entry name" value="NAD(P)-LINKED OXIDOREDUCTASE SUPERFAMILY PROTEIN"/>
    <property type="match status" value="1"/>
</dbReference>
<protein>
    <submittedName>
        <fullName evidence="6">Aldo/keto reductase</fullName>
    </submittedName>
</protein>
<evidence type="ECO:0000313" key="6">
    <source>
        <dbReference type="EMBL" id="RLP68978.1"/>
    </source>
</evidence>
<reference evidence="6 7" key="1">
    <citation type="submission" date="2018-10" db="EMBL/GenBank/DDBJ databases">
        <authorList>
            <person name="Li J."/>
        </authorList>
    </citation>
    <scope>NUCLEOTIDE SEQUENCE [LARGE SCALE GENOMIC DNA]</scope>
    <source>
        <strain evidence="6 7">JCM 30549</strain>
    </source>
</reference>
<evidence type="ECO:0000259" key="5">
    <source>
        <dbReference type="Pfam" id="PF00248"/>
    </source>
</evidence>
<dbReference type="Proteomes" id="UP000275395">
    <property type="component" value="Unassembled WGS sequence"/>
</dbReference>
<dbReference type="PANTHER" id="PTHR43364">
    <property type="entry name" value="NADH-SPECIFIC METHYLGLYOXAL REDUCTASE-RELATED"/>
    <property type="match status" value="1"/>
</dbReference>
<dbReference type="InterPro" id="IPR050523">
    <property type="entry name" value="AKR_Detox_Biosynth"/>
</dbReference>
<keyword evidence="3" id="KW-0560">Oxidoreductase</keyword>
<gene>
    <name evidence="6" type="ORF">D9V30_08890</name>
</gene>
<organism evidence="6 7">
    <name type="scientific">Mycetocola reblochoni</name>
    <dbReference type="NCBI Taxonomy" id="331618"/>
    <lineage>
        <taxon>Bacteria</taxon>
        <taxon>Bacillati</taxon>
        <taxon>Actinomycetota</taxon>
        <taxon>Actinomycetes</taxon>
        <taxon>Micrococcales</taxon>
        <taxon>Microbacteriaceae</taxon>
        <taxon>Mycetocola</taxon>
    </lineage>
</organism>